<dbReference type="RefSeq" id="WP_218477711.1">
    <property type="nucleotide sequence ID" value="NZ_BAABJN010000007.1"/>
</dbReference>
<sequence>MTIGRGVRRIGPDVGSLRVFGEPFETADGSTIITVTRAGGGPFAASPLGIFVINDGKVHWEAAVDTNRLALFGEFIGLAAAVIFTLAIFRRPPWPDLSASGIGAIRSFKDSWKR</sequence>
<gene>
    <name evidence="2" type="ORF">KV110_19200</name>
</gene>
<keyword evidence="1" id="KW-1133">Transmembrane helix</keyword>
<accession>A0ABX8RZK2</accession>
<reference evidence="2 3" key="1">
    <citation type="submission" date="2021-07" db="EMBL/GenBank/DDBJ databases">
        <title>Whole Genome Sequence of Nocardia Iowensis.</title>
        <authorList>
            <person name="Lamm A."/>
            <person name="Collins-Fairclough A.M."/>
            <person name="Bunk B."/>
            <person name="Sproer C."/>
        </authorList>
    </citation>
    <scope>NUCLEOTIDE SEQUENCE [LARGE SCALE GENOMIC DNA]</scope>
    <source>
        <strain evidence="2 3">NRRL 5646</strain>
    </source>
</reference>
<keyword evidence="3" id="KW-1185">Reference proteome</keyword>
<organism evidence="2 3">
    <name type="scientific">Nocardia iowensis</name>
    <dbReference type="NCBI Taxonomy" id="204891"/>
    <lineage>
        <taxon>Bacteria</taxon>
        <taxon>Bacillati</taxon>
        <taxon>Actinomycetota</taxon>
        <taxon>Actinomycetes</taxon>
        <taxon>Mycobacteriales</taxon>
        <taxon>Nocardiaceae</taxon>
        <taxon>Nocardia</taxon>
    </lineage>
</organism>
<keyword evidence="1" id="KW-0812">Transmembrane</keyword>
<dbReference type="EMBL" id="CP078145">
    <property type="protein sequence ID" value="QXN94978.1"/>
    <property type="molecule type" value="Genomic_DNA"/>
</dbReference>
<evidence type="ECO:0000313" key="2">
    <source>
        <dbReference type="EMBL" id="QXN94978.1"/>
    </source>
</evidence>
<proteinExistence type="predicted"/>
<evidence type="ECO:0000313" key="3">
    <source>
        <dbReference type="Proteomes" id="UP000694257"/>
    </source>
</evidence>
<evidence type="ECO:0000256" key="1">
    <source>
        <dbReference type="SAM" id="Phobius"/>
    </source>
</evidence>
<keyword evidence="1" id="KW-0472">Membrane</keyword>
<protein>
    <submittedName>
        <fullName evidence="2">Uncharacterized protein</fullName>
    </submittedName>
</protein>
<feature type="transmembrane region" description="Helical" evidence="1">
    <location>
        <begin position="69"/>
        <end position="89"/>
    </location>
</feature>
<name>A0ABX8RZK2_NOCIO</name>
<dbReference type="Proteomes" id="UP000694257">
    <property type="component" value="Chromosome"/>
</dbReference>